<dbReference type="InterPro" id="IPR000994">
    <property type="entry name" value="Pept_M24"/>
</dbReference>
<accession>A0A930VJN3</accession>
<dbReference type="PANTHER" id="PTHR46112:SF2">
    <property type="entry name" value="XAA-PRO AMINOPEPTIDASE P-RELATED"/>
    <property type="match status" value="1"/>
</dbReference>
<comment type="caution">
    <text evidence="3">The sequence shown here is derived from an EMBL/GenBank/DDBJ whole genome shotgun (WGS) entry which is preliminary data.</text>
</comment>
<keyword evidence="4" id="KW-1185">Reference proteome</keyword>
<dbReference type="Proteomes" id="UP000660668">
    <property type="component" value="Unassembled WGS sequence"/>
</dbReference>
<dbReference type="InterPro" id="IPR050659">
    <property type="entry name" value="Peptidase_M24B"/>
</dbReference>
<dbReference type="GO" id="GO:0004177">
    <property type="term" value="F:aminopeptidase activity"/>
    <property type="evidence" value="ECO:0007669"/>
    <property type="project" value="UniProtKB-KW"/>
</dbReference>
<keyword evidence="3" id="KW-0378">Hydrolase</keyword>
<dbReference type="Gene3D" id="3.90.230.10">
    <property type="entry name" value="Creatinase/methionine aminopeptidase superfamily"/>
    <property type="match status" value="1"/>
</dbReference>
<sequence length="368" mass="40076">MVESGLDALVVASQGDGTSHARVNYLAKYVYQGSVVMVVMPLDGSPILITDPLPVWPSGDWIGEDDTRAVTCVGREVGEVLVELGLSNGRIGLVSRDDVRESDYRAIAEAVPDAHLVDAREVFERVSLIKSGAEFEAYRSTALIAKRAVKALEASLSPGRSERDVVAEAHRLLRLFGCGPSVIAIAKRPFATRGRLRSSGFRAPTDQTIVRQDVVVFEFDVTGPDGYGVEFRRVYSFEPLDEPSTQFLAWREEVFEACMKVMRPGVNIQQVDQVVRSMSVAKGYEDTRLSPQWHVHGLGLGLEPPFVPGPDLTLRAGMVMVLHPILRLGAKEMATVGDLGPSDSVLITDTGCERLVDPVDSMCVVLSP</sequence>
<reference evidence="3" key="1">
    <citation type="submission" date="2020-11" db="EMBL/GenBank/DDBJ databases">
        <title>Nocardioides cynanchi sp. nov., isolated from soil of rhizosphere of Cynanchum wilfordii.</title>
        <authorList>
            <person name="Lee J.-S."/>
            <person name="Suh M.K."/>
            <person name="Kim J.-S."/>
        </authorList>
    </citation>
    <scope>NUCLEOTIDE SEQUENCE</scope>
    <source>
        <strain evidence="3">KCTC 19276</strain>
    </source>
</reference>
<evidence type="ECO:0000259" key="1">
    <source>
        <dbReference type="Pfam" id="PF00557"/>
    </source>
</evidence>
<dbReference type="EMBL" id="JADKPO010000017">
    <property type="protein sequence ID" value="MBF4768769.1"/>
    <property type="molecule type" value="Genomic_DNA"/>
</dbReference>
<gene>
    <name evidence="3" type="ORF">ISU10_13440</name>
</gene>
<dbReference type="CDD" id="cd01066">
    <property type="entry name" value="APP_MetAP"/>
    <property type="match status" value="1"/>
</dbReference>
<dbReference type="AlphaFoldDB" id="A0A930VJN3"/>
<dbReference type="SUPFAM" id="SSF55920">
    <property type="entry name" value="Creatinase/aminopeptidase"/>
    <property type="match status" value="1"/>
</dbReference>
<keyword evidence="3" id="KW-0645">Protease</keyword>
<dbReference type="Gene3D" id="3.40.350.10">
    <property type="entry name" value="Creatinase/prolidase N-terminal domain"/>
    <property type="match status" value="1"/>
</dbReference>
<organism evidence="3 4">
    <name type="scientific">Nocardioides agariphilus</name>
    <dbReference type="NCBI Taxonomy" id="433664"/>
    <lineage>
        <taxon>Bacteria</taxon>
        <taxon>Bacillati</taxon>
        <taxon>Actinomycetota</taxon>
        <taxon>Actinomycetes</taxon>
        <taxon>Propionibacteriales</taxon>
        <taxon>Nocardioidaceae</taxon>
        <taxon>Nocardioides</taxon>
    </lineage>
</organism>
<evidence type="ECO:0000313" key="4">
    <source>
        <dbReference type="Proteomes" id="UP000660668"/>
    </source>
</evidence>
<feature type="domain" description="Creatinase N-terminal" evidence="2">
    <location>
        <begin position="1"/>
        <end position="126"/>
    </location>
</feature>
<dbReference type="InterPro" id="IPR029149">
    <property type="entry name" value="Creatin/AminoP/Spt16_N"/>
</dbReference>
<dbReference type="InterPro" id="IPR036005">
    <property type="entry name" value="Creatinase/aminopeptidase-like"/>
</dbReference>
<feature type="domain" description="Peptidase M24" evidence="1">
    <location>
        <begin position="137"/>
        <end position="348"/>
    </location>
</feature>
<dbReference type="Pfam" id="PF00557">
    <property type="entry name" value="Peptidase_M24"/>
    <property type="match status" value="1"/>
</dbReference>
<dbReference type="InterPro" id="IPR000587">
    <property type="entry name" value="Creatinase_N"/>
</dbReference>
<evidence type="ECO:0000259" key="2">
    <source>
        <dbReference type="Pfam" id="PF01321"/>
    </source>
</evidence>
<name>A0A930VJN3_9ACTN</name>
<dbReference type="SUPFAM" id="SSF53092">
    <property type="entry name" value="Creatinase/prolidase N-terminal domain"/>
    <property type="match status" value="1"/>
</dbReference>
<protein>
    <submittedName>
        <fullName evidence="3">Aminopeptidase P family protein</fullName>
    </submittedName>
</protein>
<dbReference type="Pfam" id="PF01321">
    <property type="entry name" value="Creatinase_N"/>
    <property type="match status" value="1"/>
</dbReference>
<dbReference type="PANTHER" id="PTHR46112">
    <property type="entry name" value="AMINOPEPTIDASE"/>
    <property type="match status" value="1"/>
</dbReference>
<proteinExistence type="predicted"/>
<evidence type="ECO:0000313" key="3">
    <source>
        <dbReference type="EMBL" id="MBF4768769.1"/>
    </source>
</evidence>
<keyword evidence="3" id="KW-0031">Aminopeptidase</keyword>